<gene>
    <name evidence="2" type="ORF">N0V87_004971</name>
</gene>
<evidence type="ECO:0000256" key="1">
    <source>
        <dbReference type="SAM" id="MobiDB-lite"/>
    </source>
</evidence>
<dbReference type="Proteomes" id="UP001140562">
    <property type="component" value="Unassembled WGS sequence"/>
</dbReference>
<feature type="region of interest" description="Disordered" evidence="1">
    <location>
        <begin position="575"/>
        <end position="664"/>
    </location>
</feature>
<feature type="compositionally biased region" description="Polar residues" evidence="1">
    <location>
        <begin position="34"/>
        <end position="47"/>
    </location>
</feature>
<feature type="compositionally biased region" description="Polar residues" evidence="1">
    <location>
        <begin position="785"/>
        <end position="799"/>
    </location>
</feature>
<sequence length="867" mass="93337">MTLPTEATTTQTHREEEVENKDPFVTTPPRKPKTQTSAPATPRSKANTPLHKRFLKEVTMSPGTPSTPPRTPSRSPTRNKTASKQTLEVGQNGFYFSMEIPERKIVVSRPASRAATPQVKTGRVTPSPEKRKDGRLTPGRVTPGRLSPSPKKEIKNEVKGTPNGGGRVRDILRKNLFGTPTKKVTDSRWGDGNKTAVKMSPSRDERYQLQSDDSNGSERTTEEAAIWTSPRRGTTEKLEPYVQSSVQLRPTLSASAMPNTDMSTYEQSQAPTTVPRTPLPGVAAALPLDPGKASTASTPSNIGHLMANHNKKSAKVQTLPAFGGAESMPTPLRKMREKLGLNSPHVLHKEKSMGTNVSATPPKTGTVMSPISAPILEGAAIKKNKTSPDARACDAAATIVGEAPQAEPAKPQENRLIKLHSFPITTFSPVSSSRPNSVITSSFPSPATLARPSLSSRSKSFGTPARLRSSMQEDMFKVQESLKRSLGQEAFEKAASTPTTPIAPSAAASRLNTTTVNHSTDDGKPAGRPVSAFGLPKPHATSVQAVPRKPLTTAARKPRPKSMIVGSAKVLETLASQIDSPRERAKLRSTGATIPTPQNKAEISRPSTAPWTSRGSLPAATTRKPVGAQSTAPTTKSVALDSIKQPKRAVLPTPTTASGPPKQRVVSAEVIADRVAAWNKEDSRPSLPNPAAKLPMRSKSVKTLGELTAKPTLNLTSTPAARPVLGRVRTPKPKDTSNDSGTAESFTPPGLPTQLPMSPSKKLLVAPTTPVPSRAADKDARKQRLQNAHRNGFSNNLRNPSAAAQLRTRHPVATPAKTPVNKRHTRIDDYDEEDPNRHRTPSKEVQSRLDEAIDRKIREDRMRAGWI</sequence>
<feature type="compositionally biased region" description="Basic and acidic residues" evidence="1">
    <location>
        <begin position="835"/>
        <end position="851"/>
    </location>
</feature>
<proteinExistence type="predicted"/>
<feature type="region of interest" description="Disordered" evidence="1">
    <location>
        <begin position="181"/>
        <end position="239"/>
    </location>
</feature>
<feature type="compositionally biased region" description="Polar residues" evidence="1">
    <location>
        <begin position="255"/>
        <end position="275"/>
    </location>
</feature>
<feature type="compositionally biased region" description="Polar residues" evidence="1">
    <location>
        <begin position="208"/>
        <end position="218"/>
    </location>
</feature>
<dbReference type="OrthoDB" id="3790379at2759"/>
<evidence type="ECO:0000313" key="2">
    <source>
        <dbReference type="EMBL" id="KAJ4337118.1"/>
    </source>
</evidence>
<feature type="compositionally biased region" description="Polar residues" evidence="1">
    <location>
        <begin position="590"/>
        <end position="615"/>
    </location>
</feature>
<accession>A0A9W8WZP1</accession>
<organism evidence="2 3">
    <name type="scientific">Didymella glomerata</name>
    <dbReference type="NCBI Taxonomy" id="749621"/>
    <lineage>
        <taxon>Eukaryota</taxon>
        <taxon>Fungi</taxon>
        <taxon>Dikarya</taxon>
        <taxon>Ascomycota</taxon>
        <taxon>Pezizomycotina</taxon>
        <taxon>Dothideomycetes</taxon>
        <taxon>Pleosporomycetidae</taxon>
        <taxon>Pleosporales</taxon>
        <taxon>Pleosporineae</taxon>
        <taxon>Didymellaceae</taxon>
        <taxon>Didymella</taxon>
    </lineage>
</organism>
<feature type="compositionally biased region" description="Polar residues" evidence="1">
    <location>
        <begin position="430"/>
        <end position="445"/>
    </location>
</feature>
<feature type="compositionally biased region" description="Low complexity" evidence="1">
    <location>
        <begin position="494"/>
        <end position="509"/>
    </location>
</feature>
<feature type="compositionally biased region" description="Polar residues" evidence="1">
    <location>
        <begin position="353"/>
        <end position="369"/>
    </location>
</feature>
<dbReference type="AlphaFoldDB" id="A0A9W8WZP1"/>
<feature type="compositionally biased region" description="Polar residues" evidence="1">
    <location>
        <begin position="628"/>
        <end position="637"/>
    </location>
</feature>
<keyword evidence="3" id="KW-1185">Reference proteome</keyword>
<name>A0A9W8WZP1_9PLEO</name>
<feature type="compositionally biased region" description="Polar residues" evidence="1">
    <location>
        <begin position="79"/>
        <end position="89"/>
    </location>
</feature>
<feature type="region of interest" description="Disordered" evidence="1">
    <location>
        <begin position="1"/>
        <end position="95"/>
    </location>
</feature>
<reference evidence="2" key="1">
    <citation type="submission" date="2022-10" db="EMBL/GenBank/DDBJ databases">
        <title>Tapping the CABI collections for fungal endophytes: first genome assemblies for Collariella, Neodidymelliopsis, Ascochyta clinopodiicola, Didymella pomorum, Didymosphaeria variabile, Neocosmospora piperis and Neocucurbitaria cava.</title>
        <authorList>
            <person name="Hill R."/>
        </authorList>
    </citation>
    <scope>NUCLEOTIDE SEQUENCE</scope>
    <source>
        <strain evidence="2">IMI 360193</strain>
    </source>
</reference>
<feature type="region of interest" description="Disordered" evidence="1">
    <location>
        <begin position="107"/>
        <end position="169"/>
    </location>
</feature>
<feature type="region of interest" description="Disordered" evidence="1">
    <location>
        <begin position="430"/>
        <end position="468"/>
    </location>
</feature>
<dbReference type="EMBL" id="JAPEUV010000042">
    <property type="protein sequence ID" value="KAJ4337118.1"/>
    <property type="molecule type" value="Genomic_DNA"/>
</dbReference>
<feature type="compositionally biased region" description="Basic and acidic residues" evidence="1">
    <location>
        <begin position="12"/>
        <end position="22"/>
    </location>
</feature>
<feature type="compositionally biased region" description="Polar residues" evidence="1">
    <location>
        <begin position="1"/>
        <end position="11"/>
    </location>
</feature>
<evidence type="ECO:0000313" key="3">
    <source>
        <dbReference type="Proteomes" id="UP001140562"/>
    </source>
</evidence>
<comment type="caution">
    <text evidence="2">The sequence shown here is derived from an EMBL/GenBank/DDBJ whole genome shotgun (WGS) entry which is preliminary data.</text>
</comment>
<feature type="region of interest" description="Disordered" evidence="1">
    <location>
        <begin position="707"/>
        <end position="851"/>
    </location>
</feature>
<protein>
    <submittedName>
        <fullName evidence="2">Uncharacterized protein</fullName>
    </submittedName>
</protein>
<feature type="region of interest" description="Disordered" evidence="1">
    <location>
        <begin position="255"/>
        <end position="278"/>
    </location>
</feature>
<feature type="region of interest" description="Disordered" evidence="1">
    <location>
        <begin position="494"/>
        <end position="543"/>
    </location>
</feature>
<feature type="region of interest" description="Disordered" evidence="1">
    <location>
        <begin position="351"/>
        <end position="370"/>
    </location>
</feature>